<evidence type="ECO:0000313" key="3">
    <source>
        <dbReference type="Proteomes" id="UP000288669"/>
    </source>
</evidence>
<keyword evidence="1" id="KW-0472">Membrane</keyword>
<keyword evidence="1" id="KW-0812">Transmembrane</keyword>
<feature type="transmembrane region" description="Helical" evidence="1">
    <location>
        <begin position="339"/>
        <end position="361"/>
    </location>
</feature>
<dbReference type="Pfam" id="PF09586">
    <property type="entry name" value="YfhO"/>
    <property type="match status" value="1"/>
</dbReference>
<keyword evidence="3" id="KW-1185">Reference proteome</keyword>
<dbReference type="EMBL" id="NGJZ01000001">
    <property type="protein sequence ID" value="RSU07896.1"/>
    <property type="molecule type" value="Genomic_DNA"/>
</dbReference>
<feature type="transmembrane region" description="Helical" evidence="1">
    <location>
        <begin position="314"/>
        <end position="332"/>
    </location>
</feature>
<organism evidence="2 3">
    <name type="scientific">Vagococcus entomophilus</name>
    <dbReference type="NCBI Taxonomy" id="1160095"/>
    <lineage>
        <taxon>Bacteria</taxon>
        <taxon>Bacillati</taxon>
        <taxon>Bacillota</taxon>
        <taxon>Bacilli</taxon>
        <taxon>Lactobacillales</taxon>
        <taxon>Enterococcaceae</taxon>
        <taxon>Vagococcus</taxon>
    </lineage>
</organism>
<feature type="transmembrane region" description="Helical" evidence="1">
    <location>
        <begin position="150"/>
        <end position="168"/>
    </location>
</feature>
<dbReference type="RefSeq" id="WP_126821964.1">
    <property type="nucleotide sequence ID" value="NZ_JBHLWU010000001.1"/>
</dbReference>
<feature type="transmembrane region" description="Helical" evidence="1">
    <location>
        <begin position="196"/>
        <end position="212"/>
    </location>
</feature>
<evidence type="ECO:0008006" key="4">
    <source>
        <dbReference type="Google" id="ProtNLM"/>
    </source>
</evidence>
<gene>
    <name evidence="2" type="ORF">CBF30_01260</name>
</gene>
<proteinExistence type="predicted"/>
<dbReference type="AlphaFoldDB" id="A0A430AIE7"/>
<accession>A0A430AIE7</accession>
<feature type="transmembrane region" description="Helical" evidence="1">
    <location>
        <begin position="465"/>
        <end position="485"/>
    </location>
</feature>
<feature type="transmembrane region" description="Helical" evidence="1">
    <location>
        <begin position="373"/>
        <end position="396"/>
    </location>
</feature>
<sequence length="922" mass="105629">MNSKNPMRSNMKKFVKENKWLFIGIFGASLFVYSSYFFDHYNLSFLNIMYSFSPFDSMKIATKGPILSDVADHMYPVAYKYLHNLDFTYWMSSLGIGTTQSMSLYMYVLNYFYLLPFGVAIALISYSKFLIGFLGMYFFAREYGVKKVPAAIGAISYTFSAALVMWHGWPHSDVAMFAPFLFLFMEKFLKKLDIKYLFLVIIFLYLMLVAGMPTFAAYFLYLLGMYVLFYGIKNYRKEPKKLLFFFGGFGVSVLFAILLSLPYTGELLNSVGSNGYAASRKGQSSEVLSSDFLQTLIYPYIRSNTMTMHLNESTLFSGLFAILLLPFSFLNYKKKKNSLFWLTSIGILLLLIFTNWLTPIYSHLPMINTSLKYRVIVLLNFAFAINLAITLNDFFINQDYYKKNKIKALIAGYFSFIILLIAFKKVGLFSSLTGTQQSEVISSILLFITLFLMLFLLIKSKNPKILAVVSFVLCTASIYDSGNFAKEYLPFVSKQVSAVPKKTDTINFLQKNTQNNEKVVALGSWTFFPSTNMFYNLRDIRGHDFIYTNQDVQNYYEGIESDAYDSATRVSFSKIENTNLLKYMGVKYVVSPKANLVDDSYTGKELEPVGPIYTGTGIEQEIEAEQNDWNNIEFVAANYQHKFTNESMTLQIIDIDSGQVVVNKKTPLSKIKDNQVLNISFAPIENSKGKKYKILITSDNSEQLPFTLYKAAVSLYANDFIYNAEKVEGNLVVYLNYKDNAYKGKDKLGVHQYQNYSPQLQLINNIEIKKNSESVLSSMKQSYKKNTLFLDEEQARKIKNAKSLSKEKIAANEKITVIQDEDNGQVTLSVKTNTKRFLLMNEYNDGNWQAYVNGKKVQMYKGNYLFRAIEVPKGESKVKLVYAPTKVKLFIKIALSALILLIVLFIIKKRIQNWLTNYCKSK</sequence>
<dbReference type="PANTHER" id="PTHR38454">
    <property type="entry name" value="INTEGRAL MEMBRANE PROTEIN-RELATED"/>
    <property type="match status" value="1"/>
</dbReference>
<feature type="transmembrane region" description="Helical" evidence="1">
    <location>
        <begin position="242"/>
        <end position="263"/>
    </location>
</feature>
<feature type="transmembrane region" description="Helical" evidence="1">
    <location>
        <begin position="440"/>
        <end position="458"/>
    </location>
</feature>
<evidence type="ECO:0000313" key="2">
    <source>
        <dbReference type="EMBL" id="RSU07896.1"/>
    </source>
</evidence>
<keyword evidence="1" id="KW-1133">Transmembrane helix</keyword>
<name>A0A430AIE7_9ENTE</name>
<dbReference type="Proteomes" id="UP000288669">
    <property type="component" value="Unassembled WGS sequence"/>
</dbReference>
<feature type="transmembrane region" description="Helical" evidence="1">
    <location>
        <begin position="20"/>
        <end position="38"/>
    </location>
</feature>
<dbReference type="PANTHER" id="PTHR38454:SF1">
    <property type="entry name" value="INTEGRAL MEMBRANE PROTEIN"/>
    <property type="match status" value="1"/>
</dbReference>
<dbReference type="OrthoDB" id="9815466at2"/>
<reference evidence="2 3" key="1">
    <citation type="submission" date="2017-05" db="EMBL/GenBank/DDBJ databases">
        <title>Vagococcus spp. assemblies.</title>
        <authorList>
            <person name="Gulvik C.A."/>
        </authorList>
    </citation>
    <scope>NUCLEOTIDE SEQUENCE [LARGE SCALE GENOMIC DNA]</scope>
    <source>
        <strain evidence="2 3">DSM 24756</strain>
    </source>
</reference>
<protein>
    <recommendedName>
        <fullName evidence="4">YfhO family protein</fullName>
    </recommendedName>
</protein>
<comment type="caution">
    <text evidence="2">The sequence shown here is derived from an EMBL/GenBank/DDBJ whole genome shotgun (WGS) entry which is preliminary data.</text>
</comment>
<feature type="transmembrane region" description="Helical" evidence="1">
    <location>
        <begin position="889"/>
        <end position="907"/>
    </location>
</feature>
<evidence type="ECO:0000256" key="1">
    <source>
        <dbReference type="SAM" id="Phobius"/>
    </source>
</evidence>
<feature type="transmembrane region" description="Helical" evidence="1">
    <location>
        <begin position="111"/>
        <end position="138"/>
    </location>
</feature>
<feature type="transmembrane region" description="Helical" evidence="1">
    <location>
        <begin position="408"/>
        <end position="428"/>
    </location>
</feature>
<dbReference type="InterPro" id="IPR018580">
    <property type="entry name" value="Uncharacterised_YfhO"/>
</dbReference>